<feature type="domain" description="HTH merR-type" evidence="2">
    <location>
        <begin position="1"/>
        <end position="69"/>
    </location>
</feature>
<dbReference type="Proteomes" id="UP000032749">
    <property type="component" value="Chromosome"/>
</dbReference>
<dbReference type="NCBIfam" id="TIGR02047">
    <property type="entry name" value="CadR-PbrR"/>
    <property type="match status" value="1"/>
</dbReference>
<protein>
    <submittedName>
        <fullName evidence="3">Regulatory protein, MerR domain</fullName>
    </submittedName>
</protein>
<dbReference type="KEGG" id="oai:OLEAN_C37410"/>
<evidence type="ECO:0000313" key="3">
    <source>
        <dbReference type="EMBL" id="CCK77917.1"/>
    </source>
</evidence>
<dbReference type="InterPro" id="IPR011791">
    <property type="entry name" value="CadR-PbrR"/>
</dbReference>
<dbReference type="HOGENOM" id="CLU_060077_2_0_6"/>
<dbReference type="InterPro" id="IPR009061">
    <property type="entry name" value="DNA-bd_dom_put_sf"/>
</dbReference>
<gene>
    <name evidence="3" type="ORF">OLEAN_C37410</name>
</gene>
<dbReference type="STRING" id="698738.OLEAN_C37410"/>
<dbReference type="Gene3D" id="1.10.1660.10">
    <property type="match status" value="1"/>
</dbReference>
<dbReference type="OrthoDB" id="9808480at2"/>
<sequence length="134" mass="15572">MKIGELAKLTGCSVQSIRFYEKEELISAPRRSECNYRLYDQKNLEQLIFIKHCRNLDITLAEIKQLLNLKQSPETQCEDVNHLIDEHIKQINLRMTELKKLKGSLTDLRSKCRDNQTVKNCGILQDLLTKPTGQ</sequence>
<proteinExistence type="predicted"/>
<dbReference type="PROSITE" id="PS50937">
    <property type="entry name" value="HTH_MERR_2"/>
    <property type="match status" value="1"/>
</dbReference>
<accession>R4YS46</accession>
<reference evidence="3 4" key="1">
    <citation type="journal article" date="2013" name="Nat. Commun.">
        <title>Genome sequence and functional genomic analysis of the oil-degrading bacterium Oleispira antarctica.</title>
        <authorList>
            <person name="Kube M."/>
            <person name="Chernikova T.N."/>
            <person name="Al-Ramahi Y."/>
            <person name="Beloqui A."/>
            <person name="Lopez-Cortez N."/>
            <person name="Guazzaroni M.E."/>
            <person name="Heipieper H.J."/>
            <person name="Klages S."/>
            <person name="Kotsyurbenko O.R."/>
            <person name="Langer I."/>
            <person name="Nechitaylo T.Y."/>
            <person name="Lunsdorf H."/>
            <person name="Fernandez M."/>
            <person name="Juarez S."/>
            <person name="Ciordia S."/>
            <person name="Singer A."/>
            <person name="Kagan O."/>
            <person name="Egorova O."/>
            <person name="Petit P.A."/>
            <person name="Stogios P."/>
            <person name="Kim Y."/>
            <person name="Tchigvintsev A."/>
            <person name="Flick R."/>
            <person name="Denaro R."/>
            <person name="Genovese M."/>
            <person name="Albar J.P."/>
            <person name="Reva O.N."/>
            <person name="Martinez-Gomariz M."/>
            <person name="Tran H."/>
            <person name="Ferrer M."/>
            <person name="Savchenko A."/>
            <person name="Yakunin A.F."/>
            <person name="Yakimov M.M."/>
            <person name="Golyshina O.V."/>
            <person name="Reinhardt R."/>
            <person name="Golyshin P.N."/>
        </authorList>
    </citation>
    <scope>NUCLEOTIDE SEQUENCE [LARGE SCALE GENOMIC DNA]</scope>
</reference>
<dbReference type="CDD" id="cd04784">
    <property type="entry name" value="HTH_CadR-PbrR"/>
    <property type="match status" value="1"/>
</dbReference>
<keyword evidence="1" id="KW-0238">DNA-binding</keyword>
<dbReference type="SMART" id="SM00422">
    <property type="entry name" value="HTH_MERR"/>
    <property type="match status" value="1"/>
</dbReference>
<evidence type="ECO:0000313" key="4">
    <source>
        <dbReference type="Proteomes" id="UP000032749"/>
    </source>
</evidence>
<name>R4YS46_OLEAN</name>
<dbReference type="SUPFAM" id="SSF46955">
    <property type="entry name" value="Putative DNA-binding domain"/>
    <property type="match status" value="1"/>
</dbReference>
<dbReference type="InterPro" id="IPR000551">
    <property type="entry name" value="MerR-type_HTH_dom"/>
</dbReference>
<dbReference type="AlphaFoldDB" id="R4YS46"/>
<dbReference type="PANTHER" id="PTHR30204">
    <property type="entry name" value="REDOX-CYCLING DRUG-SENSING TRANSCRIPTIONAL ACTIVATOR SOXR"/>
    <property type="match status" value="1"/>
</dbReference>
<dbReference type="GO" id="GO:0046872">
    <property type="term" value="F:metal ion binding"/>
    <property type="evidence" value="ECO:0007669"/>
    <property type="project" value="InterPro"/>
</dbReference>
<dbReference type="GO" id="GO:0045893">
    <property type="term" value="P:positive regulation of DNA-templated transcription"/>
    <property type="evidence" value="ECO:0007669"/>
    <property type="project" value="InterPro"/>
</dbReference>
<evidence type="ECO:0000259" key="2">
    <source>
        <dbReference type="PROSITE" id="PS50937"/>
    </source>
</evidence>
<dbReference type="PANTHER" id="PTHR30204:SF92">
    <property type="entry name" value="HTH-TYPE TRANSCRIPTIONAL REGULATOR ZNTR"/>
    <property type="match status" value="1"/>
</dbReference>
<dbReference type="EMBL" id="FO203512">
    <property type="protein sequence ID" value="CCK77917.1"/>
    <property type="molecule type" value="Genomic_DNA"/>
</dbReference>
<dbReference type="Pfam" id="PF13411">
    <property type="entry name" value="MerR_1"/>
    <property type="match status" value="1"/>
</dbReference>
<dbReference type="PRINTS" id="PR00040">
    <property type="entry name" value="HTHMERR"/>
</dbReference>
<dbReference type="InterPro" id="IPR047057">
    <property type="entry name" value="MerR_fam"/>
</dbReference>
<keyword evidence="4" id="KW-1185">Reference proteome</keyword>
<dbReference type="GO" id="GO:0003677">
    <property type="term" value="F:DNA binding"/>
    <property type="evidence" value="ECO:0007669"/>
    <property type="project" value="UniProtKB-KW"/>
</dbReference>
<evidence type="ECO:0000256" key="1">
    <source>
        <dbReference type="ARBA" id="ARBA00023125"/>
    </source>
</evidence>
<organism evidence="3 4">
    <name type="scientific">Oleispira antarctica RB-8</name>
    <dbReference type="NCBI Taxonomy" id="698738"/>
    <lineage>
        <taxon>Bacteria</taxon>
        <taxon>Pseudomonadati</taxon>
        <taxon>Pseudomonadota</taxon>
        <taxon>Gammaproteobacteria</taxon>
        <taxon>Oceanospirillales</taxon>
        <taxon>Oceanospirillaceae</taxon>
        <taxon>Oleispira</taxon>
    </lineage>
</organism>
<dbReference type="GO" id="GO:0003700">
    <property type="term" value="F:DNA-binding transcription factor activity"/>
    <property type="evidence" value="ECO:0007669"/>
    <property type="project" value="InterPro"/>
</dbReference>